<dbReference type="InterPro" id="IPR045287">
    <property type="entry name" value="PAB"/>
</dbReference>
<evidence type="ECO:0000313" key="2">
    <source>
        <dbReference type="EMBL" id="GJN09345.1"/>
    </source>
</evidence>
<dbReference type="PANTHER" id="PTHR35115:SF1">
    <property type="entry name" value="PROTEIN IN CHLOROPLAST ATPASE BIOGENESIS, CHLOROPLASTIC"/>
    <property type="match status" value="1"/>
</dbReference>
<proteinExistence type="predicted"/>
<comment type="caution">
    <text evidence="2">The sequence shown here is derived from an EMBL/GenBank/DDBJ whole genome shotgun (WGS) entry which is preliminary data.</text>
</comment>
<dbReference type="Proteomes" id="UP001054889">
    <property type="component" value="Unassembled WGS sequence"/>
</dbReference>
<dbReference type="EMBL" id="BQKI01000015">
    <property type="protein sequence ID" value="GJN09345.1"/>
    <property type="molecule type" value="Genomic_DNA"/>
</dbReference>
<evidence type="ECO:0000256" key="1">
    <source>
        <dbReference type="SAM" id="SignalP"/>
    </source>
</evidence>
<organism evidence="2 3">
    <name type="scientific">Eleusine coracana subsp. coracana</name>
    <dbReference type="NCBI Taxonomy" id="191504"/>
    <lineage>
        <taxon>Eukaryota</taxon>
        <taxon>Viridiplantae</taxon>
        <taxon>Streptophyta</taxon>
        <taxon>Embryophyta</taxon>
        <taxon>Tracheophyta</taxon>
        <taxon>Spermatophyta</taxon>
        <taxon>Magnoliopsida</taxon>
        <taxon>Liliopsida</taxon>
        <taxon>Poales</taxon>
        <taxon>Poaceae</taxon>
        <taxon>PACMAD clade</taxon>
        <taxon>Chloridoideae</taxon>
        <taxon>Cynodonteae</taxon>
        <taxon>Eleusininae</taxon>
        <taxon>Eleusine</taxon>
    </lineage>
</organism>
<protein>
    <submittedName>
        <fullName evidence="2">Uncharacterized protein</fullName>
    </submittedName>
</protein>
<evidence type="ECO:0000313" key="3">
    <source>
        <dbReference type="Proteomes" id="UP001054889"/>
    </source>
</evidence>
<feature type="chain" id="PRO_5043327246" evidence="1">
    <location>
        <begin position="22"/>
        <end position="300"/>
    </location>
</feature>
<sequence length="300" mass="32750">MRPAVRRAAFASALLAPRAVGASLVAARCASSAASPAPAAATATSYDHSLFVKEIAATDPPEHLNSLLNVLQSRGEKIVPPGAKRGLIPVVVPLSESPAGTLTSLLRWPTAPPGMEMPVVEVRKHGLWFLAKNVNQYIHRILVEADISGNNGDDFWSAVGEAGNNLYTKGDFKESQAADLDVYLLKKVSALITGEFYTRDQFPGFGRPFVFNSEILKEAAELAGWEDEQIEFIREKVTEKGKREDLKKGKAPEQVVLDEAAFLMDLASVDGNWEDVVDRIAECYREAGLHDIAKFIAYRE</sequence>
<dbReference type="PANTHER" id="PTHR35115">
    <property type="entry name" value="CYCLIN DELTA-3"/>
    <property type="match status" value="1"/>
</dbReference>
<feature type="signal peptide" evidence="1">
    <location>
        <begin position="1"/>
        <end position="21"/>
    </location>
</feature>
<accession>A0AAV5DGK3</accession>
<reference evidence="2" key="2">
    <citation type="submission" date="2021-12" db="EMBL/GenBank/DDBJ databases">
        <title>Resequencing data analysis of finger millet.</title>
        <authorList>
            <person name="Hatakeyama M."/>
            <person name="Aluri S."/>
            <person name="Balachadran M.T."/>
            <person name="Sivarajan S.R."/>
            <person name="Poveda L."/>
            <person name="Shimizu-Inatsugi R."/>
            <person name="Schlapbach R."/>
            <person name="Sreeman S.M."/>
            <person name="Shimizu K.K."/>
        </authorList>
    </citation>
    <scope>NUCLEOTIDE SEQUENCE</scope>
</reference>
<reference evidence="2" key="1">
    <citation type="journal article" date="2018" name="DNA Res.">
        <title>Multiple hybrid de novo genome assembly of finger millet, an orphan allotetraploid crop.</title>
        <authorList>
            <person name="Hatakeyama M."/>
            <person name="Aluri S."/>
            <person name="Balachadran M.T."/>
            <person name="Sivarajan S.R."/>
            <person name="Patrignani A."/>
            <person name="Gruter S."/>
            <person name="Poveda L."/>
            <person name="Shimizu-Inatsugi R."/>
            <person name="Baeten J."/>
            <person name="Francoijs K.J."/>
            <person name="Nataraja K.N."/>
            <person name="Reddy Y.A.N."/>
            <person name="Phadnis S."/>
            <person name="Ravikumar R.L."/>
            <person name="Schlapbach R."/>
            <person name="Sreeman S.M."/>
            <person name="Shimizu K.K."/>
        </authorList>
    </citation>
    <scope>NUCLEOTIDE SEQUENCE</scope>
</reference>
<dbReference type="AlphaFoldDB" id="A0AAV5DGK3"/>
<name>A0AAV5DGK3_ELECO</name>
<gene>
    <name evidence="2" type="primary">ga27346</name>
    <name evidence="2" type="ORF">PR202_ga27346</name>
</gene>
<keyword evidence="3" id="KW-1185">Reference proteome</keyword>
<keyword evidence="1" id="KW-0732">Signal</keyword>